<comment type="function">
    <text evidence="1">Plays a role in the repair and/or biogenesis of the calcium-manganese-oxide cluster on the lumenal face of the thylakoid membrane. Its presence in a photosystem II (PSII) preparation prevents binding of some small extrinsic subunits and thus assembly of calcium-manganese-oxide cluster.</text>
</comment>
<dbReference type="PANTHER" id="PTHR34041">
    <property type="entry name" value="PHOTOSYSTEM II REPAIR PROTEIN PSB27-H1, CHLOROPLASTIC"/>
    <property type="match status" value="1"/>
</dbReference>
<dbReference type="RefSeq" id="WP_264325455.1">
    <property type="nucleotide sequence ID" value="NZ_JADEXQ010000040.1"/>
</dbReference>
<feature type="chain" id="PRO_5037794104" description="Photosystem II lipoprotein Psb27" evidence="2">
    <location>
        <begin position="29"/>
        <end position="134"/>
    </location>
</feature>
<comment type="caution">
    <text evidence="3">The sequence shown here is derived from an EMBL/GenBank/DDBJ whole genome shotgun (WGS) entry which is preliminary data.</text>
</comment>
<dbReference type="Pfam" id="PF13326">
    <property type="entry name" value="PSII_Pbs27"/>
    <property type="match status" value="1"/>
</dbReference>
<keyword evidence="1" id="KW-0793">Thylakoid</keyword>
<gene>
    <name evidence="1 3" type="primary">psb27</name>
    <name evidence="3" type="ORF">IQ266_12875</name>
</gene>
<protein>
    <recommendedName>
        <fullName evidence="1">Photosystem II lipoprotein Psb27</fullName>
    </recommendedName>
    <alternativeName>
        <fullName evidence="1">Photosystem II 11 kDa protein</fullName>
    </alternativeName>
</protein>
<comment type="similarity">
    <text evidence="1">Belongs to the Psb27 family.</text>
</comment>
<evidence type="ECO:0000313" key="4">
    <source>
        <dbReference type="Proteomes" id="UP000625316"/>
    </source>
</evidence>
<evidence type="ECO:0000256" key="1">
    <source>
        <dbReference type="HAMAP-Rule" id="MF_01481"/>
    </source>
</evidence>
<dbReference type="InterPro" id="IPR017488">
    <property type="entry name" value="PSII_Psb27_cyano_bac"/>
</dbReference>
<organism evidence="3 4">
    <name type="scientific">Romeriopsis navalis LEGE 11480</name>
    <dbReference type="NCBI Taxonomy" id="2777977"/>
    <lineage>
        <taxon>Bacteria</taxon>
        <taxon>Bacillati</taxon>
        <taxon>Cyanobacteriota</taxon>
        <taxon>Cyanophyceae</taxon>
        <taxon>Leptolyngbyales</taxon>
        <taxon>Leptolyngbyaceae</taxon>
        <taxon>Romeriopsis</taxon>
        <taxon>Romeriopsis navalis</taxon>
    </lineage>
</organism>
<dbReference type="Proteomes" id="UP000625316">
    <property type="component" value="Unassembled WGS sequence"/>
</dbReference>
<evidence type="ECO:0000256" key="2">
    <source>
        <dbReference type="SAM" id="SignalP"/>
    </source>
</evidence>
<keyword evidence="1" id="KW-0472">Membrane</keyword>
<comment type="subcellular location">
    <subcellularLocation>
        <location evidence="1">Cellular thylakoid membrane</location>
        <topology evidence="1">Lipid-anchor</topology>
        <orientation evidence="1">Lumenal side</orientation>
    </subcellularLocation>
    <text evidence="1">Associated with PSII on the lumenal side of the thylakoid membrane.</text>
</comment>
<dbReference type="InterPro" id="IPR038450">
    <property type="entry name" value="PSII_Psb27_sf"/>
</dbReference>
<dbReference type="Gene3D" id="1.20.58.810">
    <property type="entry name" value="Photosystem II Pbs27"/>
    <property type="match status" value="1"/>
</dbReference>
<proteinExistence type="inferred from homology"/>
<sequence>MKRFLSRLLALVCVVLIGVTTVPAIANADSLSGRYADDVQDVIQTLKTAIDVQADTPDRAQITAAARLKINDFSARYRRNSKVSRLSSFTTMRTALNSLAAHYSSYPNRLVPDKLKVRLLDEFKKAQIALNRGA</sequence>
<dbReference type="GO" id="GO:0031676">
    <property type="term" value="C:plasma membrane-derived thylakoid membrane"/>
    <property type="evidence" value="ECO:0007669"/>
    <property type="project" value="UniProtKB-SubCell"/>
</dbReference>
<dbReference type="HAMAP" id="MF_01481">
    <property type="entry name" value="PSII_Psb27"/>
    <property type="match status" value="1"/>
</dbReference>
<evidence type="ECO:0000313" key="3">
    <source>
        <dbReference type="EMBL" id="MBE9030625.1"/>
    </source>
</evidence>
<keyword evidence="1 2" id="KW-0732">Signal</keyword>
<name>A0A928VQA2_9CYAN</name>
<comment type="subunit">
    <text evidence="1">Monomer. Forms a complex with a monomeric, partially assembled PSII. This is probably the complex in which D1 is assembled and/or replaced.</text>
</comment>
<dbReference type="GO" id="GO:0031977">
    <property type="term" value="C:thylakoid lumen"/>
    <property type="evidence" value="ECO:0007669"/>
    <property type="project" value="UniProtKB-UniRule"/>
</dbReference>
<dbReference type="InterPro" id="IPR025585">
    <property type="entry name" value="PSII_Psb27"/>
</dbReference>
<dbReference type="PANTHER" id="PTHR34041:SF1">
    <property type="entry name" value="PHOTOSYSTEM II REPAIR PROTEIN PSB27-H1, CHLOROPLASTIC"/>
    <property type="match status" value="1"/>
</dbReference>
<dbReference type="GO" id="GO:0009523">
    <property type="term" value="C:photosystem II"/>
    <property type="evidence" value="ECO:0007669"/>
    <property type="project" value="InterPro"/>
</dbReference>
<keyword evidence="1" id="KW-0564">Palmitate</keyword>
<dbReference type="NCBIfam" id="TIGR03044">
    <property type="entry name" value="PS_II_psb27"/>
    <property type="match status" value="1"/>
</dbReference>
<dbReference type="GO" id="GO:0010206">
    <property type="term" value="P:photosystem II repair"/>
    <property type="evidence" value="ECO:0007669"/>
    <property type="project" value="UniProtKB-UniRule"/>
</dbReference>
<keyword evidence="1" id="KW-0449">Lipoprotein</keyword>
<keyword evidence="4" id="KW-1185">Reference proteome</keyword>
<feature type="signal peptide" evidence="2">
    <location>
        <begin position="1"/>
        <end position="28"/>
    </location>
</feature>
<dbReference type="GO" id="GO:0010207">
    <property type="term" value="P:photosystem II assembly"/>
    <property type="evidence" value="ECO:0007669"/>
    <property type="project" value="UniProtKB-UniRule"/>
</dbReference>
<accession>A0A928VQA2</accession>
<dbReference type="EMBL" id="JADEXQ010000040">
    <property type="protein sequence ID" value="MBE9030625.1"/>
    <property type="molecule type" value="Genomic_DNA"/>
</dbReference>
<dbReference type="AlphaFoldDB" id="A0A928VQA2"/>
<reference evidence="3" key="1">
    <citation type="submission" date="2020-10" db="EMBL/GenBank/DDBJ databases">
        <authorList>
            <person name="Castelo-Branco R."/>
            <person name="Eusebio N."/>
            <person name="Adriana R."/>
            <person name="Vieira A."/>
            <person name="Brugerolle De Fraissinette N."/>
            <person name="Rezende De Castro R."/>
            <person name="Schneider M.P."/>
            <person name="Vasconcelos V."/>
            <person name="Leao P.N."/>
        </authorList>
    </citation>
    <scope>NUCLEOTIDE SEQUENCE</scope>
    <source>
        <strain evidence="3">LEGE 11480</strain>
    </source>
</reference>